<keyword evidence="1" id="KW-0812">Transmembrane</keyword>
<keyword evidence="1" id="KW-0472">Membrane</keyword>
<dbReference type="PANTHER" id="PTHR46955:SF3">
    <property type="entry name" value="G_PROTEIN_RECEP_F1_2 DOMAIN-CONTAINING PROTEIN"/>
    <property type="match status" value="1"/>
</dbReference>
<evidence type="ECO:0000313" key="5">
    <source>
        <dbReference type="WBParaSite" id="ACOC_0000347001-mRNA-1"/>
    </source>
</evidence>
<evidence type="ECO:0000313" key="4">
    <source>
        <dbReference type="Proteomes" id="UP000267027"/>
    </source>
</evidence>
<feature type="signal peptide" evidence="2">
    <location>
        <begin position="1"/>
        <end position="18"/>
    </location>
</feature>
<keyword evidence="1" id="KW-1133">Transmembrane helix</keyword>
<dbReference type="EMBL" id="UYYA01001069">
    <property type="protein sequence ID" value="VDM55056.1"/>
    <property type="molecule type" value="Genomic_DNA"/>
</dbReference>
<accession>A0A158PFI8</accession>
<evidence type="ECO:0000256" key="1">
    <source>
        <dbReference type="SAM" id="Phobius"/>
    </source>
</evidence>
<gene>
    <name evidence="3" type="ORF">ACOC_LOCUS3471</name>
</gene>
<feature type="transmembrane region" description="Helical" evidence="1">
    <location>
        <begin position="88"/>
        <end position="111"/>
    </location>
</feature>
<feature type="transmembrane region" description="Helical" evidence="1">
    <location>
        <begin position="48"/>
        <end position="67"/>
    </location>
</feature>
<evidence type="ECO:0000256" key="2">
    <source>
        <dbReference type="SAM" id="SignalP"/>
    </source>
</evidence>
<dbReference type="OrthoDB" id="5794962at2759"/>
<keyword evidence="2" id="KW-0732">Signal</keyword>
<reference evidence="3 4" key="2">
    <citation type="submission" date="2018-11" db="EMBL/GenBank/DDBJ databases">
        <authorList>
            <consortium name="Pathogen Informatics"/>
        </authorList>
    </citation>
    <scope>NUCLEOTIDE SEQUENCE [LARGE SCALE GENOMIC DNA]</scope>
    <source>
        <strain evidence="3 4">Costa Rica</strain>
    </source>
</reference>
<feature type="chain" id="PRO_5043135013" evidence="2">
    <location>
        <begin position="19"/>
        <end position="138"/>
    </location>
</feature>
<dbReference type="Proteomes" id="UP000267027">
    <property type="component" value="Unassembled WGS sequence"/>
</dbReference>
<dbReference type="WBParaSite" id="ACOC_0000347001-mRNA-1">
    <property type="protein sequence ID" value="ACOC_0000347001-mRNA-1"/>
    <property type="gene ID" value="ACOC_0000347001"/>
</dbReference>
<organism evidence="5">
    <name type="scientific">Angiostrongylus costaricensis</name>
    <name type="common">Nematode worm</name>
    <dbReference type="NCBI Taxonomy" id="334426"/>
    <lineage>
        <taxon>Eukaryota</taxon>
        <taxon>Metazoa</taxon>
        <taxon>Ecdysozoa</taxon>
        <taxon>Nematoda</taxon>
        <taxon>Chromadorea</taxon>
        <taxon>Rhabditida</taxon>
        <taxon>Rhabditina</taxon>
        <taxon>Rhabditomorpha</taxon>
        <taxon>Strongyloidea</taxon>
        <taxon>Metastrongylidae</taxon>
        <taxon>Angiostrongylus</taxon>
    </lineage>
</organism>
<reference evidence="5" key="1">
    <citation type="submission" date="2016-04" db="UniProtKB">
        <authorList>
            <consortium name="WormBaseParasite"/>
        </authorList>
    </citation>
    <scope>IDENTIFICATION</scope>
</reference>
<dbReference type="PANTHER" id="PTHR46955">
    <property type="entry name" value="PROTEIN CBG01349-RELATED"/>
    <property type="match status" value="1"/>
</dbReference>
<evidence type="ECO:0000313" key="3">
    <source>
        <dbReference type="EMBL" id="VDM55056.1"/>
    </source>
</evidence>
<proteinExistence type="predicted"/>
<keyword evidence="4" id="KW-1185">Reference proteome</keyword>
<sequence length="138" mass="15552">MGIVIIVLKTLILVKLRAIHQQPQPAGALVSREKKFKQNPVNFDLNPYYVIIAGALFIGQLKINLTLTISVAAERLMALSFPVVIRDLYFCSYATFCLFVGFLLGVFDVILELSFSKLNRTPGCGVVRCFLDVKFRFY</sequence>
<dbReference type="InterPro" id="IPR052322">
    <property type="entry name" value="Mito_rRNA_Mtase_NSUN4"/>
</dbReference>
<name>A0A158PFI8_ANGCS</name>
<protein>
    <submittedName>
        <fullName evidence="3 5">Uncharacterized protein</fullName>
    </submittedName>
</protein>
<dbReference type="AlphaFoldDB" id="A0A158PFI8"/>